<accession>A0A024FVG7</accession>
<evidence type="ECO:0000256" key="1">
    <source>
        <dbReference type="SAM" id="MobiDB-lite"/>
    </source>
</evidence>
<dbReference type="AlphaFoldDB" id="A0A024FVG7"/>
<feature type="region of interest" description="Disordered" evidence="1">
    <location>
        <begin position="1"/>
        <end position="25"/>
    </location>
</feature>
<feature type="compositionally biased region" description="Polar residues" evidence="1">
    <location>
        <begin position="11"/>
        <end position="23"/>
    </location>
</feature>
<name>A0A024FVG7_9STRA</name>
<organism evidence="2 3">
    <name type="scientific">Albugo candida</name>
    <dbReference type="NCBI Taxonomy" id="65357"/>
    <lineage>
        <taxon>Eukaryota</taxon>
        <taxon>Sar</taxon>
        <taxon>Stramenopiles</taxon>
        <taxon>Oomycota</taxon>
        <taxon>Peronosporomycetes</taxon>
        <taxon>Albuginales</taxon>
        <taxon>Albuginaceae</taxon>
        <taxon>Albugo</taxon>
    </lineage>
</organism>
<gene>
    <name evidence="2" type="ORF">BN9_122000</name>
</gene>
<evidence type="ECO:0000313" key="3">
    <source>
        <dbReference type="Proteomes" id="UP000053237"/>
    </source>
</evidence>
<dbReference type="InParanoid" id="A0A024FVG7"/>
<reference evidence="2 3" key="1">
    <citation type="submission" date="2012-05" db="EMBL/GenBank/DDBJ databases">
        <title>Recombination and specialization in a pathogen metapopulation.</title>
        <authorList>
            <person name="Gardiner A."/>
            <person name="Kemen E."/>
            <person name="Schultz-Larsen T."/>
            <person name="MacLean D."/>
            <person name="Van Oosterhout C."/>
            <person name="Jones J.D.G."/>
        </authorList>
    </citation>
    <scope>NUCLEOTIDE SEQUENCE [LARGE SCALE GENOMIC DNA]</scope>
    <source>
        <strain evidence="2 3">Ac Nc2</strain>
    </source>
</reference>
<comment type="caution">
    <text evidence="2">The sequence shown here is derived from an EMBL/GenBank/DDBJ whole genome shotgun (WGS) entry which is preliminary data.</text>
</comment>
<dbReference type="EMBL" id="CAIX01000503">
    <property type="protein sequence ID" value="CCI11001.1"/>
    <property type="molecule type" value="Genomic_DNA"/>
</dbReference>
<protein>
    <submittedName>
        <fullName evidence="2">Uncharacterized protein</fullName>
    </submittedName>
</protein>
<evidence type="ECO:0000313" key="2">
    <source>
        <dbReference type="EMBL" id="CCI11001.1"/>
    </source>
</evidence>
<sequence length="258" mass="29101">MESKSTHPYMRQSSKVQCDNNPASLGITKRDFVNISSHKTTRSSEDVTAMNSVTNVEAIDALGKNDNVTQNNKQIKKSAMHFRNENSDKRGRVENRIPKVSSAGTTQARKTPAMKADDDSMNRKRISIENFDTLKEEISHLGDSNTFHAWETAKPAHDDVIDTVALVFQDYEAACDKSNRPHYEGCRVLYEKTGPDTLSNILENVLSIPANRSLPDCIRGLPVPGSDIQANLIEVNLLKFYQARKKKKKQRKRNRKRA</sequence>
<feature type="region of interest" description="Disordered" evidence="1">
    <location>
        <begin position="78"/>
        <end position="121"/>
    </location>
</feature>
<dbReference type="Proteomes" id="UP000053237">
    <property type="component" value="Unassembled WGS sequence"/>
</dbReference>
<proteinExistence type="predicted"/>
<feature type="compositionally biased region" description="Basic and acidic residues" evidence="1">
    <location>
        <begin position="82"/>
        <end position="97"/>
    </location>
</feature>
<keyword evidence="3" id="KW-1185">Reference proteome</keyword>